<protein>
    <submittedName>
        <fullName evidence="2">Uncharacterized protein</fullName>
    </submittedName>
</protein>
<evidence type="ECO:0000256" key="1">
    <source>
        <dbReference type="SAM" id="MobiDB-lite"/>
    </source>
</evidence>
<proteinExistence type="predicted"/>
<sequence>MDKRKRRSLLKRFSTRKSNDSTMMRSLNLDTNIVGEEQTFWWRHLEDNTLQPSMMSNRINESSKQLSLNSKLDSSQEDTAEWWKNLNISNSEHNVSVGSIQNFSAAVGDTNVLEKSTSESDKEINVKKRKLRLRSAGRLSESNVFLNVLNSTESDSSLRSRVKEKASYMSDKVSQKNTSIHKNKEDSLDFNSTVNISKSRPSIFKKKKDEWLKDQNTFQNLLTEDDTSNLVKKTHNSSINQHGTPKVADKTIIELPRHSVNRDTNVDEANNINIVDSEIEIGNIPLEISPRTPIAKALANSSRRSATSSGKTLKSRKTLDESIASMKQKIQQNSTLLENERNNKTVNEQVSAHLSLIAENSNRVSVESNGRTSHEQKRLRKSQNNHSTPLTASSRNAFLTISKINSSKTLKTMDNFFKPKESTAAKKQSHDWNLMPLQTFTDTDKIKKVKNALERMKNRERATMKVDVAIGNKESSTSRARAIDNMLKEPRKTRLLVNPPKIDKAFLINGKVYKRPRLPRPKHWATNRLYKFLWKRMEPKYKLATRVQSEKFVQELAKVVAFIQRRKKYDNYKIELENLMKQMARLEIINTRNEFYHFSQDFLPYEFRVKVLPMLLPGNKSIVPYDPNELHAPLLAN</sequence>
<name>A0A3L8DLV8_OOCBI</name>
<evidence type="ECO:0000313" key="2">
    <source>
        <dbReference type="EMBL" id="RLU21387.1"/>
    </source>
</evidence>
<dbReference type="Proteomes" id="UP000279307">
    <property type="component" value="Chromosome 6"/>
</dbReference>
<accession>A0A3L8DLV8</accession>
<feature type="compositionally biased region" description="Polar residues" evidence="1">
    <location>
        <begin position="384"/>
        <end position="393"/>
    </location>
</feature>
<dbReference type="AlphaFoldDB" id="A0A3L8DLV8"/>
<feature type="region of interest" description="Disordered" evidence="1">
    <location>
        <begin position="361"/>
        <end position="393"/>
    </location>
</feature>
<comment type="caution">
    <text evidence="2">The sequence shown here is derived from an EMBL/GenBank/DDBJ whole genome shotgun (WGS) entry which is preliminary data.</text>
</comment>
<feature type="compositionally biased region" description="Polar residues" evidence="1">
    <location>
        <begin position="299"/>
        <end position="312"/>
    </location>
</feature>
<dbReference type="EMBL" id="QOIP01000006">
    <property type="protein sequence ID" value="RLU21387.1"/>
    <property type="molecule type" value="Genomic_DNA"/>
</dbReference>
<reference evidence="2" key="2">
    <citation type="submission" date="2018-07" db="EMBL/GenBank/DDBJ databases">
        <authorList>
            <person name="Mckenzie S.K."/>
            <person name="Kronauer D.J.C."/>
        </authorList>
    </citation>
    <scope>NUCLEOTIDE SEQUENCE</scope>
    <source>
        <strain evidence="2">Clonal line C1</strain>
    </source>
</reference>
<gene>
    <name evidence="2" type="ORF">DMN91_005760</name>
</gene>
<dbReference type="OrthoDB" id="7490880at2759"/>
<organism evidence="2">
    <name type="scientific">Ooceraea biroi</name>
    <name type="common">Clonal raider ant</name>
    <name type="synonym">Cerapachys biroi</name>
    <dbReference type="NCBI Taxonomy" id="2015173"/>
    <lineage>
        <taxon>Eukaryota</taxon>
        <taxon>Metazoa</taxon>
        <taxon>Ecdysozoa</taxon>
        <taxon>Arthropoda</taxon>
        <taxon>Hexapoda</taxon>
        <taxon>Insecta</taxon>
        <taxon>Pterygota</taxon>
        <taxon>Neoptera</taxon>
        <taxon>Endopterygota</taxon>
        <taxon>Hymenoptera</taxon>
        <taxon>Apocrita</taxon>
        <taxon>Aculeata</taxon>
        <taxon>Formicoidea</taxon>
        <taxon>Formicidae</taxon>
        <taxon>Dorylinae</taxon>
        <taxon>Ooceraea</taxon>
    </lineage>
</organism>
<reference evidence="2" key="1">
    <citation type="journal article" date="2018" name="Genome Res.">
        <title>The genomic architecture and molecular evolution of ant odorant receptors.</title>
        <authorList>
            <person name="McKenzie S.K."/>
            <person name="Kronauer D.J.C."/>
        </authorList>
    </citation>
    <scope>NUCLEOTIDE SEQUENCE [LARGE SCALE GENOMIC DNA]</scope>
    <source>
        <strain evidence="2">Clonal line C1</strain>
    </source>
</reference>
<feature type="region of interest" description="Disordered" evidence="1">
    <location>
        <begin position="299"/>
        <end position="318"/>
    </location>
</feature>
<feature type="compositionally biased region" description="Polar residues" evidence="1">
    <location>
        <begin position="361"/>
        <end position="371"/>
    </location>
</feature>